<feature type="compositionally biased region" description="Basic and acidic residues" evidence="1">
    <location>
        <begin position="202"/>
        <end position="238"/>
    </location>
</feature>
<keyword evidence="3" id="KW-1185">Reference proteome</keyword>
<protein>
    <submittedName>
        <fullName evidence="2">Uncharacterized protein</fullName>
    </submittedName>
</protein>
<dbReference type="Proteomes" id="UP001419268">
    <property type="component" value="Unassembled WGS sequence"/>
</dbReference>
<feature type="compositionally biased region" description="Basic and acidic residues" evidence="1">
    <location>
        <begin position="103"/>
        <end position="119"/>
    </location>
</feature>
<feature type="region of interest" description="Disordered" evidence="1">
    <location>
        <begin position="98"/>
        <end position="251"/>
    </location>
</feature>
<feature type="region of interest" description="Disordered" evidence="1">
    <location>
        <begin position="291"/>
        <end position="328"/>
    </location>
</feature>
<accession>A0AAP0INU5</accession>
<feature type="compositionally biased region" description="Basic and acidic residues" evidence="1">
    <location>
        <begin position="142"/>
        <end position="185"/>
    </location>
</feature>
<proteinExistence type="predicted"/>
<evidence type="ECO:0000256" key="1">
    <source>
        <dbReference type="SAM" id="MobiDB-lite"/>
    </source>
</evidence>
<feature type="compositionally biased region" description="Basic residues" evidence="1">
    <location>
        <begin position="239"/>
        <end position="251"/>
    </location>
</feature>
<reference evidence="2 3" key="1">
    <citation type="submission" date="2024-01" db="EMBL/GenBank/DDBJ databases">
        <title>Genome assemblies of Stephania.</title>
        <authorList>
            <person name="Yang L."/>
        </authorList>
    </citation>
    <scope>NUCLEOTIDE SEQUENCE [LARGE SCALE GENOMIC DNA]</scope>
    <source>
        <strain evidence="2">JXDWG</strain>
        <tissue evidence="2">Leaf</tissue>
    </source>
</reference>
<name>A0AAP0INU5_9MAGN</name>
<gene>
    <name evidence="2" type="ORF">Scep_017056</name>
</gene>
<feature type="compositionally biased region" description="Acidic residues" evidence="1">
    <location>
        <begin position="186"/>
        <end position="200"/>
    </location>
</feature>
<dbReference type="EMBL" id="JBBNAG010000007">
    <property type="protein sequence ID" value="KAK9118963.1"/>
    <property type="molecule type" value="Genomic_DNA"/>
</dbReference>
<organism evidence="2 3">
    <name type="scientific">Stephania cephalantha</name>
    <dbReference type="NCBI Taxonomy" id="152367"/>
    <lineage>
        <taxon>Eukaryota</taxon>
        <taxon>Viridiplantae</taxon>
        <taxon>Streptophyta</taxon>
        <taxon>Embryophyta</taxon>
        <taxon>Tracheophyta</taxon>
        <taxon>Spermatophyta</taxon>
        <taxon>Magnoliopsida</taxon>
        <taxon>Ranunculales</taxon>
        <taxon>Menispermaceae</taxon>
        <taxon>Menispermoideae</taxon>
        <taxon>Cissampelideae</taxon>
        <taxon>Stephania</taxon>
    </lineage>
</organism>
<comment type="caution">
    <text evidence="2">The sequence shown here is derived from an EMBL/GenBank/DDBJ whole genome shotgun (WGS) entry which is preliminary data.</text>
</comment>
<dbReference type="AlphaFoldDB" id="A0AAP0INU5"/>
<feature type="compositionally biased region" description="Acidic residues" evidence="1">
    <location>
        <begin position="120"/>
        <end position="141"/>
    </location>
</feature>
<evidence type="ECO:0000313" key="3">
    <source>
        <dbReference type="Proteomes" id="UP001419268"/>
    </source>
</evidence>
<evidence type="ECO:0000313" key="2">
    <source>
        <dbReference type="EMBL" id="KAK9118963.1"/>
    </source>
</evidence>
<sequence>MNRSCLPTKKPSPLKSHSILNDCYPNLRLHLSLHSSLGPFDVKFVTVLEGRVVGDWMGRLKGLVTPEEAGAMPTIGTRGGRWIPQIASYRKSKQLPRITDVQVEERNVEEGKENMRDANESEEDSKEESDEESVEGVDEGEVEGKAMWTEKREKDRDEEGEDVDSKRVLKEKNRELEREEEKSGEGESEGSEEGQEEGPESENVRGLKRDQETENQRNLLGEKKMGMEKEKKMRETMKLRKKGHLSRHVGRQLHQVVGRAVDVVQKWKALPTSESSMTLAEMMADDVLRHLTGKNSATSGGFEQGTQSGSHTFADDSGPSKRKNKNTD</sequence>
<feature type="compositionally biased region" description="Polar residues" evidence="1">
    <location>
        <begin position="293"/>
        <end position="311"/>
    </location>
</feature>